<dbReference type="EnsemblPlants" id="OGLUM02G31400.1">
    <property type="protein sequence ID" value="OGLUM02G31400.1"/>
    <property type="gene ID" value="OGLUM02G31400"/>
</dbReference>
<keyword evidence="2" id="KW-1185">Reference proteome</keyword>
<accession>A0A0D9YXL1</accession>
<dbReference type="HOGENOM" id="CLU_2625957_0_0_1"/>
<dbReference type="PROSITE" id="PS51257">
    <property type="entry name" value="PROKAR_LIPOPROTEIN"/>
    <property type="match status" value="1"/>
</dbReference>
<reference evidence="1" key="1">
    <citation type="submission" date="2015-04" db="UniProtKB">
        <authorList>
            <consortium name="EnsemblPlants"/>
        </authorList>
    </citation>
    <scope>IDENTIFICATION</scope>
</reference>
<protein>
    <submittedName>
        <fullName evidence="1">Uncharacterized protein</fullName>
    </submittedName>
</protein>
<organism evidence="1">
    <name type="scientific">Oryza glumipatula</name>
    <dbReference type="NCBI Taxonomy" id="40148"/>
    <lineage>
        <taxon>Eukaryota</taxon>
        <taxon>Viridiplantae</taxon>
        <taxon>Streptophyta</taxon>
        <taxon>Embryophyta</taxon>
        <taxon>Tracheophyta</taxon>
        <taxon>Spermatophyta</taxon>
        <taxon>Magnoliopsida</taxon>
        <taxon>Liliopsida</taxon>
        <taxon>Poales</taxon>
        <taxon>Poaceae</taxon>
        <taxon>BOP clade</taxon>
        <taxon>Oryzoideae</taxon>
        <taxon>Oryzeae</taxon>
        <taxon>Oryzinae</taxon>
        <taxon>Oryza</taxon>
    </lineage>
</organism>
<dbReference type="Gramene" id="OGLUM02G31400.1">
    <property type="protein sequence ID" value="OGLUM02G31400.1"/>
    <property type="gene ID" value="OGLUM02G31400"/>
</dbReference>
<proteinExistence type="predicted"/>
<evidence type="ECO:0000313" key="2">
    <source>
        <dbReference type="Proteomes" id="UP000026961"/>
    </source>
</evidence>
<name>A0A0D9YXL1_9ORYZ</name>
<reference evidence="1" key="2">
    <citation type="submission" date="2018-05" db="EMBL/GenBank/DDBJ databases">
        <title>OgluRS3 (Oryza glumaepatula Reference Sequence Version 3).</title>
        <authorList>
            <person name="Zhang J."/>
            <person name="Kudrna D."/>
            <person name="Lee S."/>
            <person name="Talag J."/>
            <person name="Welchert J."/>
            <person name="Wing R.A."/>
        </authorList>
    </citation>
    <scope>NUCLEOTIDE SEQUENCE [LARGE SCALE GENOMIC DNA]</scope>
</reference>
<evidence type="ECO:0000313" key="1">
    <source>
        <dbReference type="EnsemblPlants" id="OGLUM02G31400.1"/>
    </source>
</evidence>
<sequence length="78" mass="8103">MFGGRRELGVVLGRLLAAGHFNSVAGTGCLGGCPRAVAGQTHARAMMWEADLRRMARSAIPTMTVPSLVLGSPNHSGD</sequence>
<dbReference type="Proteomes" id="UP000026961">
    <property type="component" value="Chromosome 2"/>
</dbReference>
<dbReference type="AlphaFoldDB" id="A0A0D9YXL1"/>